<dbReference type="GO" id="GO:0008483">
    <property type="term" value="F:transaminase activity"/>
    <property type="evidence" value="ECO:0007669"/>
    <property type="project" value="UniProtKB-KW"/>
</dbReference>
<dbReference type="Proteomes" id="UP000777438">
    <property type="component" value="Unassembled WGS sequence"/>
</dbReference>
<dbReference type="GO" id="GO:0030170">
    <property type="term" value="F:pyridoxal phosphate binding"/>
    <property type="evidence" value="ECO:0007669"/>
    <property type="project" value="InterPro"/>
</dbReference>
<dbReference type="PROSITE" id="PS00105">
    <property type="entry name" value="AA_TRANSFER_CLASS_1"/>
    <property type="match status" value="1"/>
</dbReference>
<dbReference type="InterPro" id="IPR004839">
    <property type="entry name" value="Aminotransferase_I/II_large"/>
</dbReference>
<comment type="similarity">
    <text evidence="1">Belongs to the class-I pyridoxal-phosphate-dependent aminotransferase family.</text>
</comment>
<dbReference type="InterPro" id="IPR004838">
    <property type="entry name" value="NHTrfase_class1_PyrdxlP-BS"/>
</dbReference>
<comment type="caution">
    <text evidence="4">The sequence shown here is derived from an EMBL/GenBank/DDBJ whole genome shotgun (WGS) entry which is preliminary data.</text>
</comment>
<dbReference type="SUPFAM" id="SSF53383">
    <property type="entry name" value="PLP-dependent transferases"/>
    <property type="match status" value="1"/>
</dbReference>
<dbReference type="InterPro" id="IPR015424">
    <property type="entry name" value="PyrdxlP-dep_Trfase"/>
</dbReference>
<dbReference type="Pfam" id="PF00155">
    <property type="entry name" value="Aminotran_1_2"/>
    <property type="match status" value="1"/>
</dbReference>
<dbReference type="OrthoDB" id="7042322at2759"/>
<dbReference type="EMBL" id="JAGPYM010000019">
    <property type="protein sequence ID" value="KAH6884850.1"/>
    <property type="molecule type" value="Genomic_DNA"/>
</dbReference>
<dbReference type="Gene3D" id="3.90.1150.10">
    <property type="entry name" value="Aspartate Aminotransferase, domain 1"/>
    <property type="match status" value="1"/>
</dbReference>
<organism evidence="4 5">
    <name type="scientific">Thelonectria olida</name>
    <dbReference type="NCBI Taxonomy" id="1576542"/>
    <lineage>
        <taxon>Eukaryota</taxon>
        <taxon>Fungi</taxon>
        <taxon>Dikarya</taxon>
        <taxon>Ascomycota</taxon>
        <taxon>Pezizomycotina</taxon>
        <taxon>Sordariomycetes</taxon>
        <taxon>Hypocreomycetidae</taxon>
        <taxon>Hypocreales</taxon>
        <taxon>Nectriaceae</taxon>
        <taxon>Thelonectria</taxon>
    </lineage>
</organism>
<dbReference type="InterPro" id="IPR015422">
    <property type="entry name" value="PyrdxlP-dep_Trfase_small"/>
</dbReference>
<protein>
    <submittedName>
        <fullName evidence="4">Aminotransferase class I and II</fullName>
    </submittedName>
</protein>
<evidence type="ECO:0000313" key="4">
    <source>
        <dbReference type="EMBL" id="KAH6884850.1"/>
    </source>
</evidence>
<sequence>MVRFPPFVIEQWINEYEFVPDVLDLASSCAAPISLKEISALSTDKTTTNLIEFPDPLLYGDPHGSKTLRQTIAENLGDNPLTKSEILTADDVLVTQGGIAANFAVFQSLLNPGDHVVCIYPTFQQLYTVPATLGADVSLWKLKKDDGYVPDVSELNRLVKPNTKLIVINNPNNPTGVPIPRSTLQQIVDFAKSRDLILLSDEVFSPLYHGLFDNPAAVPPSAVALGYDKVIATGSMSKAFGMAGIRVGWAATKSKAIMDALVSSRQYTTISVSQIDDRIASYALSEAVRVPLLKEKVAIAKTNLGLLEEFINQHSDVCSWVKPTASTVAFVQFSKNGTPVDDEQLGKDLMAKAKLLVVPGGTCFGDGQEFAGFVRIGYVCRTDILKAALEQLGLYLKEHF</sequence>
<evidence type="ECO:0000256" key="2">
    <source>
        <dbReference type="ARBA" id="ARBA00022898"/>
    </source>
</evidence>
<dbReference type="AlphaFoldDB" id="A0A9P8VZI1"/>
<evidence type="ECO:0000256" key="1">
    <source>
        <dbReference type="ARBA" id="ARBA00007441"/>
    </source>
</evidence>
<feature type="domain" description="Aminotransferase class I/classII large" evidence="3">
    <location>
        <begin position="53"/>
        <end position="389"/>
    </location>
</feature>
<dbReference type="CDD" id="cd00609">
    <property type="entry name" value="AAT_like"/>
    <property type="match status" value="1"/>
</dbReference>
<gene>
    <name evidence="4" type="ORF">B0T10DRAFT_492901</name>
</gene>
<accession>A0A9P8VZI1</accession>
<dbReference type="Gene3D" id="3.40.640.10">
    <property type="entry name" value="Type I PLP-dependent aspartate aminotransferase-like (Major domain)"/>
    <property type="match status" value="1"/>
</dbReference>
<proteinExistence type="inferred from homology"/>
<keyword evidence="5" id="KW-1185">Reference proteome</keyword>
<reference evidence="4 5" key="1">
    <citation type="journal article" date="2021" name="Nat. Commun.">
        <title>Genetic determinants of endophytism in the Arabidopsis root mycobiome.</title>
        <authorList>
            <person name="Mesny F."/>
            <person name="Miyauchi S."/>
            <person name="Thiergart T."/>
            <person name="Pickel B."/>
            <person name="Atanasova L."/>
            <person name="Karlsson M."/>
            <person name="Huettel B."/>
            <person name="Barry K.W."/>
            <person name="Haridas S."/>
            <person name="Chen C."/>
            <person name="Bauer D."/>
            <person name="Andreopoulos W."/>
            <person name="Pangilinan J."/>
            <person name="LaButti K."/>
            <person name="Riley R."/>
            <person name="Lipzen A."/>
            <person name="Clum A."/>
            <person name="Drula E."/>
            <person name="Henrissat B."/>
            <person name="Kohler A."/>
            <person name="Grigoriev I.V."/>
            <person name="Martin F.M."/>
            <person name="Hacquard S."/>
        </authorList>
    </citation>
    <scope>NUCLEOTIDE SEQUENCE [LARGE SCALE GENOMIC DNA]</scope>
    <source>
        <strain evidence="4 5">MPI-CAGE-CH-0241</strain>
    </source>
</reference>
<keyword evidence="2" id="KW-0663">Pyridoxal phosphate</keyword>
<keyword evidence="4" id="KW-0808">Transferase</keyword>
<keyword evidence="4" id="KW-0032">Aminotransferase</keyword>
<name>A0A9P8VZI1_9HYPO</name>
<dbReference type="InterPro" id="IPR015421">
    <property type="entry name" value="PyrdxlP-dep_Trfase_major"/>
</dbReference>
<dbReference type="PANTHER" id="PTHR43510:SF1">
    <property type="entry name" value="AMINOTRANSFERASE FUNCTION, HYPOTHETICAL (EUROFUNG)"/>
    <property type="match status" value="1"/>
</dbReference>
<evidence type="ECO:0000313" key="5">
    <source>
        <dbReference type="Proteomes" id="UP000777438"/>
    </source>
</evidence>
<dbReference type="PANTHER" id="PTHR43510">
    <property type="entry name" value="AMINOTRANSFERASE FUNCTION, HYPOTHETICAL (EUROFUNG)"/>
    <property type="match status" value="1"/>
</dbReference>
<evidence type="ECO:0000259" key="3">
    <source>
        <dbReference type="Pfam" id="PF00155"/>
    </source>
</evidence>